<evidence type="ECO:0000313" key="2">
    <source>
        <dbReference type="EMBL" id="PRR76216.1"/>
    </source>
</evidence>
<dbReference type="EMBL" id="PVXM01000001">
    <property type="protein sequence ID" value="PRR76216.1"/>
    <property type="molecule type" value="Genomic_DNA"/>
</dbReference>
<evidence type="ECO:0000313" key="3">
    <source>
        <dbReference type="Proteomes" id="UP000238415"/>
    </source>
</evidence>
<protein>
    <submittedName>
        <fullName evidence="2">Phosphodiesterase</fullName>
    </submittedName>
</protein>
<name>A0A2T0AYY1_9FIRM</name>
<dbReference type="Pfam" id="PF01966">
    <property type="entry name" value="HD"/>
    <property type="match status" value="1"/>
</dbReference>
<dbReference type="SMART" id="SM00471">
    <property type="entry name" value="HDc"/>
    <property type="match status" value="1"/>
</dbReference>
<evidence type="ECO:0000259" key="1">
    <source>
        <dbReference type="SMART" id="SM00471"/>
    </source>
</evidence>
<dbReference type="InterPro" id="IPR006675">
    <property type="entry name" value="HDIG_dom"/>
</dbReference>
<accession>A0A2T0AYY1</accession>
<keyword evidence="3" id="KW-1185">Reference proteome</keyword>
<feature type="domain" description="HD/PDEase" evidence="1">
    <location>
        <begin position="15"/>
        <end position="123"/>
    </location>
</feature>
<dbReference type="PANTHER" id="PTHR38659">
    <property type="entry name" value="METAL-DEPENDENT PHOSPHOHYDROLASE"/>
    <property type="match status" value="1"/>
</dbReference>
<dbReference type="OrthoDB" id="9801160at2"/>
<reference evidence="2 3" key="1">
    <citation type="submission" date="2018-03" db="EMBL/GenBank/DDBJ databases">
        <title>Genome sequence of Moorella humiferrea DSM 23265.</title>
        <authorList>
            <person name="Poehlein A."/>
            <person name="Daniel R."/>
        </authorList>
    </citation>
    <scope>NUCLEOTIDE SEQUENCE [LARGE SCALE GENOMIC DNA]</scope>
    <source>
        <strain evidence="2 3">DSM 23265</strain>
    </source>
</reference>
<dbReference type="InterPro" id="IPR006674">
    <property type="entry name" value="HD_domain"/>
</dbReference>
<proteinExistence type="predicted"/>
<sequence length="183" mass="20410">MTREEALQLMEKHIKTKNLRKHCLAVEAVMRALARHFGEDEEKWGLAGLLHDIDYEMTKDEPERHSLVGAEMLTELGLPEDVVYAVKAHNGHHGLPRTDLMSRALYATDPLTGLIVAAALIRPEKKLAVIDVPFLMNRYHEKSFARGASRETIAACSDLGLSLEDFMHIGLEAMKEIAGDLGL</sequence>
<dbReference type="AlphaFoldDB" id="A0A2T0AYY1"/>
<organism evidence="2 3">
    <name type="scientific">Neomoorella humiferrea</name>
    <dbReference type="NCBI Taxonomy" id="676965"/>
    <lineage>
        <taxon>Bacteria</taxon>
        <taxon>Bacillati</taxon>
        <taxon>Bacillota</taxon>
        <taxon>Clostridia</taxon>
        <taxon>Neomoorellales</taxon>
        <taxon>Neomoorellaceae</taxon>
        <taxon>Neomoorella</taxon>
    </lineage>
</organism>
<dbReference type="NCBIfam" id="TIGR00277">
    <property type="entry name" value="HDIG"/>
    <property type="match status" value="1"/>
</dbReference>
<dbReference type="CDD" id="cd00077">
    <property type="entry name" value="HDc"/>
    <property type="match status" value="1"/>
</dbReference>
<dbReference type="SUPFAM" id="SSF109604">
    <property type="entry name" value="HD-domain/PDEase-like"/>
    <property type="match status" value="1"/>
</dbReference>
<dbReference type="RefSeq" id="WP_106004111.1">
    <property type="nucleotide sequence ID" value="NZ_CP136419.1"/>
</dbReference>
<dbReference type="Gene3D" id="1.10.3210.10">
    <property type="entry name" value="Hypothetical protein af1432"/>
    <property type="match status" value="1"/>
</dbReference>
<dbReference type="PANTHER" id="PTHR38659:SF1">
    <property type="entry name" value="METAL DEPENDENT PHOSPHOHYDROLASE"/>
    <property type="match status" value="1"/>
</dbReference>
<gene>
    <name evidence="2" type="ORF">MOHU_00610</name>
</gene>
<dbReference type="Proteomes" id="UP000238415">
    <property type="component" value="Unassembled WGS sequence"/>
</dbReference>
<dbReference type="InterPro" id="IPR003607">
    <property type="entry name" value="HD/PDEase_dom"/>
</dbReference>
<comment type="caution">
    <text evidence="2">The sequence shown here is derived from an EMBL/GenBank/DDBJ whole genome shotgun (WGS) entry which is preliminary data.</text>
</comment>